<evidence type="ECO:0000256" key="12">
    <source>
        <dbReference type="RuleBase" id="RU000659"/>
    </source>
</evidence>
<evidence type="ECO:0000256" key="7">
    <source>
        <dbReference type="ARBA" id="ARBA00022980"/>
    </source>
</evidence>
<dbReference type="Gene3D" id="3.30.190.20">
    <property type="match status" value="1"/>
</dbReference>
<dbReference type="GO" id="GO:0006417">
    <property type="term" value="P:regulation of translation"/>
    <property type="evidence" value="ECO:0007669"/>
    <property type="project" value="UniProtKB-KW"/>
</dbReference>
<accession>A0A2S5R9H5</accession>
<keyword evidence="6 11" id="KW-0694">RNA-binding</keyword>
<organism evidence="13 14">
    <name type="scientific">Holospora curviuscula</name>
    <dbReference type="NCBI Taxonomy" id="1082868"/>
    <lineage>
        <taxon>Bacteria</taxon>
        <taxon>Pseudomonadati</taxon>
        <taxon>Pseudomonadota</taxon>
        <taxon>Alphaproteobacteria</taxon>
        <taxon>Holosporales</taxon>
        <taxon>Holosporaceae</taxon>
        <taxon>Holospora</taxon>
    </lineage>
</organism>
<dbReference type="InterPro" id="IPR002143">
    <property type="entry name" value="Ribosomal_uL1"/>
</dbReference>
<evidence type="ECO:0000256" key="11">
    <source>
        <dbReference type="HAMAP-Rule" id="MF_01318"/>
    </source>
</evidence>
<dbReference type="PIRSF" id="PIRSF002155">
    <property type="entry name" value="Ribosomal_L1"/>
    <property type="match status" value="1"/>
</dbReference>
<evidence type="ECO:0000256" key="3">
    <source>
        <dbReference type="ARBA" id="ARBA00022555"/>
    </source>
</evidence>
<dbReference type="OrthoDB" id="9803740at2"/>
<dbReference type="Proteomes" id="UP000239425">
    <property type="component" value="Unassembled WGS sequence"/>
</dbReference>
<dbReference type="GO" id="GO:0019843">
    <property type="term" value="F:rRNA binding"/>
    <property type="evidence" value="ECO:0007669"/>
    <property type="project" value="UniProtKB-UniRule"/>
</dbReference>
<gene>
    <name evidence="11" type="primary">rplA</name>
    <name evidence="13" type="ORF">HCUR_00514</name>
</gene>
<dbReference type="SUPFAM" id="SSF56808">
    <property type="entry name" value="Ribosomal protein L1"/>
    <property type="match status" value="1"/>
</dbReference>
<evidence type="ECO:0000256" key="4">
    <source>
        <dbReference type="ARBA" id="ARBA00022730"/>
    </source>
</evidence>
<dbReference type="InterPro" id="IPR016095">
    <property type="entry name" value="Ribosomal_uL1_3-a/b-sand"/>
</dbReference>
<evidence type="ECO:0000256" key="1">
    <source>
        <dbReference type="ARBA" id="ARBA00010531"/>
    </source>
</evidence>
<dbReference type="HAMAP" id="MF_01318_B">
    <property type="entry name" value="Ribosomal_uL1_B"/>
    <property type="match status" value="1"/>
</dbReference>
<dbReference type="InterPro" id="IPR023674">
    <property type="entry name" value="Ribosomal_uL1-like"/>
</dbReference>
<dbReference type="GO" id="GO:0003735">
    <property type="term" value="F:structural constituent of ribosome"/>
    <property type="evidence" value="ECO:0007669"/>
    <property type="project" value="InterPro"/>
</dbReference>
<keyword evidence="7 11" id="KW-0689">Ribosomal protein</keyword>
<dbReference type="GO" id="GO:0000049">
    <property type="term" value="F:tRNA binding"/>
    <property type="evidence" value="ECO:0007669"/>
    <property type="project" value="UniProtKB-KW"/>
</dbReference>
<comment type="similarity">
    <text evidence="1 11 12">Belongs to the universal ribosomal protein uL1 family.</text>
</comment>
<dbReference type="NCBIfam" id="TIGR01169">
    <property type="entry name" value="rplA_bact"/>
    <property type="match status" value="1"/>
</dbReference>
<evidence type="ECO:0000256" key="8">
    <source>
        <dbReference type="ARBA" id="ARBA00023274"/>
    </source>
</evidence>
<proteinExistence type="inferred from homology"/>
<dbReference type="RefSeq" id="WP_104206602.1">
    <property type="nucleotide sequence ID" value="NZ_PHHC01000079.1"/>
</dbReference>
<reference evidence="13 14" key="1">
    <citation type="submission" date="2017-11" db="EMBL/GenBank/DDBJ databases">
        <title>Comparative genomic analysis of Holospora spp., intranuclear symbionts of paramecia.</title>
        <authorList>
            <person name="Garushyants S.K."/>
            <person name="Beliavskaya A."/>
            <person name="Malko D.B."/>
            <person name="Logacheva M.D."/>
            <person name="Rautian M.S."/>
            <person name="Gelfand M.S."/>
        </authorList>
    </citation>
    <scope>NUCLEOTIDE SEQUENCE [LARGE SCALE GENOMIC DNA]</scope>
    <source>
        <strain evidence="14">02AZ16</strain>
    </source>
</reference>
<dbReference type="PANTHER" id="PTHR36427:SF3">
    <property type="entry name" value="LARGE RIBOSOMAL SUBUNIT PROTEIN UL1M"/>
    <property type="match status" value="1"/>
</dbReference>
<comment type="subunit">
    <text evidence="11">Part of the 50S ribosomal subunit.</text>
</comment>
<keyword evidence="8 11" id="KW-0687">Ribonucleoprotein</keyword>
<sequence>MKRHTTKRLQIRNEGIDLHAVYSLSDAINLLQERGKPGKGGVKFDSSVEFVFKCNVDTTKSDQMIRALIPLPHGTGKTLRVAVFAEHGEAQEARMAGAEIVGGKDLIEEVKKGNINFDFCIATPNLMSEVGTLGRILGPRGLMPTMKTNTVTKDVAQAVKNAKFGQVEIRPEKAGIVHGLMGKLSFSPNALEENFLHVYEALRRLRPGESKGEFVKKKGISSTMGFCLFVKI</sequence>
<dbReference type="AlphaFoldDB" id="A0A2S5R9H5"/>
<evidence type="ECO:0000313" key="13">
    <source>
        <dbReference type="EMBL" id="PPE03979.1"/>
    </source>
</evidence>
<dbReference type="InterPro" id="IPR005878">
    <property type="entry name" value="Ribosom_uL1_bac-type"/>
</dbReference>
<dbReference type="GO" id="GO:0006412">
    <property type="term" value="P:translation"/>
    <property type="evidence" value="ECO:0007669"/>
    <property type="project" value="UniProtKB-UniRule"/>
</dbReference>
<dbReference type="GO" id="GO:0015934">
    <property type="term" value="C:large ribosomal subunit"/>
    <property type="evidence" value="ECO:0007669"/>
    <property type="project" value="InterPro"/>
</dbReference>
<evidence type="ECO:0000256" key="2">
    <source>
        <dbReference type="ARBA" id="ARBA00022491"/>
    </source>
</evidence>
<evidence type="ECO:0000256" key="6">
    <source>
        <dbReference type="ARBA" id="ARBA00022884"/>
    </source>
</evidence>
<evidence type="ECO:0000256" key="9">
    <source>
        <dbReference type="ARBA" id="ARBA00035241"/>
    </source>
</evidence>
<keyword evidence="3 11" id="KW-0820">tRNA-binding</keyword>
<dbReference type="EMBL" id="PHHC01000079">
    <property type="protein sequence ID" value="PPE03979.1"/>
    <property type="molecule type" value="Genomic_DNA"/>
</dbReference>
<dbReference type="InterPro" id="IPR023673">
    <property type="entry name" value="Ribosomal_uL1_CS"/>
</dbReference>
<dbReference type="Pfam" id="PF00687">
    <property type="entry name" value="Ribosomal_L1"/>
    <property type="match status" value="1"/>
</dbReference>
<keyword evidence="2 11" id="KW-0678">Repressor</keyword>
<dbReference type="PANTHER" id="PTHR36427">
    <property type="entry name" value="54S RIBOSOMAL PROTEIN L1, MITOCHONDRIAL"/>
    <property type="match status" value="1"/>
</dbReference>
<keyword evidence="14" id="KW-1185">Reference proteome</keyword>
<name>A0A2S5R9H5_9PROT</name>
<dbReference type="CDD" id="cd00403">
    <property type="entry name" value="Ribosomal_L1"/>
    <property type="match status" value="1"/>
</dbReference>
<dbReference type="Gene3D" id="3.40.50.790">
    <property type="match status" value="1"/>
</dbReference>
<evidence type="ECO:0000313" key="14">
    <source>
        <dbReference type="Proteomes" id="UP000239425"/>
    </source>
</evidence>
<evidence type="ECO:0000256" key="5">
    <source>
        <dbReference type="ARBA" id="ARBA00022845"/>
    </source>
</evidence>
<evidence type="ECO:0000256" key="10">
    <source>
        <dbReference type="ARBA" id="ARBA00059110"/>
    </source>
</evidence>
<dbReference type="InterPro" id="IPR028364">
    <property type="entry name" value="Ribosomal_uL1/biogenesis"/>
</dbReference>
<keyword evidence="5 11" id="KW-0810">Translation regulation</keyword>
<comment type="caution">
    <text evidence="13">The sequence shown here is derived from an EMBL/GenBank/DDBJ whole genome shotgun (WGS) entry which is preliminary data.</text>
</comment>
<comment type="function">
    <text evidence="11">Binds directly to 23S rRNA. The L1 stalk is quite mobile in the ribosome, and is involved in E site tRNA release.</text>
</comment>
<protein>
    <recommendedName>
        <fullName evidence="9 11">Large ribosomal subunit protein uL1</fullName>
    </recommendedName>
</protein>
<comment type="function">
    <text evidence="10 11">Protein L1 is also a translational repressor protein, it controls the translation of the L11 operon by binding to its mRNA.</text>
</comment>
<keyword evidence="4 11" id="KW-0699">rRNA-binding</keyword>
<dbReference type="PROSITE" id="PS01199">
    <property type="entry name" value="RIBOSOMAL_L1"/>
    <property type="match status" value="1"/>
</dbReference>
<dbReference type="FunFam" id="3.40.50.790:FF:000001">
    <property type="entry name" value="50S ribosomal protein L1"/>
    <property type="match status" value="1"/>
</dbReference>